<feature type="domain" description="Response regulatory" evidence="4">
    <location>
        <begin position="4"/>
        <end position="118"/>
    </location>
</feature>
<dbReference type="PANTHER" id="PTHR44591">
    <property type="entry name" value="STRESS RESPONSE REGULATOR PROTEIN 1"/>
    <property type="match status" value="1"/>
</dbReference>
<comment type="caution">
    <text evidence="5">The sequence shown here is derived from an EMBL/GenBank/DDBJ whole genome shotgun (WGS) entry which is preliminary data.</text>
</comment>
<dbReference type="RefSeq" id="WP_161975863.1">
    <property type="nucleotide sequence ID" value="NZ_BIFR01000002.1"/>
</dbReference>
<evidence type="ECO:0000256" key="3">
    <source>
        <dbReference type="SAM" id="Coils"/>
    </source>
</evidence>
<proteinExistence type="predicted"/>
<sequence>MGIRIIIADNDPLQRAELGKILIKWGYEIVGETGEGWSVVKLARELRPDVVITDIILPDMNGIVVAGLLRQEKIAPVIVSTTMSNPDLIKRAKDAGVLNYLIKPVRESEIAFAVEHALTRYQSYLKLQEQNRLLTQELELRKLDEKARGIRQEQQDILKQRSRSNLSPRFSQAAFFSLDREIEHILYDLEHLHRGYLTLGVSPQLGLSFLHSLAAEYEALYPGVRIHYVVADMSDLLSRTVSMEIDLTFLCEDVHSTGIFSYIWRREERNLYIIRATRASLSKAARVFLRHFLQHFDDH</sequence>
<evidence type="ECO:0000259" key="4">
    <source>
        <dbReference type="PROSITE" id="PS50110"/>
    </source>
</evidence>
<evidence type="ECO:0000313" key="6">
    <source>
        <dbReference type="Proteomes" id="UP000287352"/>
    </source>
</evidence>
<keyword evidence="3" id="KW-0175">Coiled coil</keyword>
<dbReference type="SUPFAM" id="SSF53850">
    <property type="entry name" value="Periplasmic binding protein-like II"/>
    <property type="match status" value="1"/>
</dbReference>
<dbReference type="InterPro" id="IPR005119">
    <property type="entry name" value="LysR_subst-bd"/>
</dbReference>
<dbReference type="EMBL" id="BIFR01000002">
    <property type="protein sequence ID" value="GCE16091.1"/>
    <property type="molecule type" value="Genomic_DNA"/>
</dbReference>
<feature type="modified residue" description="4-aspartylphosphate" evidence="2">
    <location>
        <position position="54"/>
    </location>
</feature>
<evidence type="ECO:0000256" key="1">
    <source>
        <dbReference type="ARBA" id="ARBA00022553"/>
    </source>
</evidence>
<dbReference type="SMART" id="SM00448">
    <property type="entry name" value="REC"/>
    <property type="match status" value="1"/>
</dbReference>
<evidence type="ECO:0000256" key="2">
    <source>
        <dbReference type="PROSITE-ProRule" id="PRU00169"/>
    </source>
</evidence>
<accession>A0A402AAX6</accession>
<dbReference type="InterPro" id="IPR001789">
    <property type="entry name" value="Sig_transdc_resp-reg_receiver"/>
</dbReference>
<keyword evidence="6" id="KW-1185">Reference proteome</keyword>
<dbReference type="SUPFAM" id="SSF52172">
    <property type="entry name" value="CheY-like"/>
    <property type="match status" value="1"/>
</dbReference>
<dbReference type="Gene3D" id="3.40.190.10">
    <property type="entry name" value="Periplasmic binding protein-like II"/>
    <property type="match status" value="1"/>
</dbReference>
<reference evidence="6" key="1">
    <citation type="submission" date="2018-12" db="EMBL/GenBank/DDBJ databases">
        <title>Tengunoibacter tsumagoiensis gen. nov., sp. nov., Dictyobacter kobayashii sp. nov., D. alpinus sp. nov., and D. joshuensis sp. nov. and description of Dictyobacteraceae fam. nov. within the order Ktedonobacterales isolated from Tengu-no-mugimeshi.</title>
        <authorList>
            <person name="Wang C.M."/>
            <person name="Zheng Y."/>
            <person name="Sakai Y."/>
            <person name="Toyoda A."/>
            <person name="Minakuchi Y."/>
            <person name="Abe K."/>
            <person name="Yokota A."/>
            <person name="Yabe S."/>
        </authorList>
    </citation>
    <scope>NUCLEOTIDE SEQUENCE [LARGE SCALE GENOMIC DNA]</scope>
    <source>
        <strain evidence="6">Uno3</strain>
    </source>
</reference>
<dbReference type="InterPro" id="IPR011006">
    <property type="entry name" value="CheY-like_superfamily"/>
</dbReference>
<protein>
    <recommendedName>
        <fullName evidence="4">Response regulatory domain-containing protein</fullName>
    </recommendedName>
</protein>
<keyword evidence="1 2" id="KW-0597">Phosphoprotein</keyword>
<dbReference type="Pfam" id="PF00072">
    <property type="entry name" value="Response_reg"/>
    <property type="match status" value="1"/>
</dbReference>
<dbReference type="PANTHER" id="PTHR44591:SF3">
    <property type="entry name" value="RESPONSE REGULATORY DOMAIN-CONTAINING PROTEIN"/>
    <property type="match status" value="1"/>
</dbReference>
<dbReference type="PROSITE" id="PS50110">
    <property type="entry name" value="RESPONSE_REGULATORY"/>
    <property type="match status" value="1"/>
</dbReference>
<organism evidence="5 6">
    <name type="scientific">Tengunoibacter tsumagoiensis</name>
    <dbReference type="NCBI Taxonomy" id="2014871"/>
    <lineage>
        <taxon>Bacteria</taxon>
        <taxon>Bacillati</taxon>
        <taxon>Chloroflexota</taxon>
        <taxon>Ktedonobacteria</taxon>
        <taxon>Ktedonobacterales</taxon>
        <taxon>Dictyobacteraceae</taxon>
        <taxon>Tengunoibacter</taxon>
    </lineage>
</organism>
<dbReference type="AlphaFoldDB" id="A0A402AAX6"/>
<dbReference type="InterPro" id="IPR050595">
    <property type="entry name" value="Bact_response_regulator"/>
</dbReference>
<dbReference type="Proteomes" id="UP000287352">
    <property type="component" value="Unassembled WGS sequence"/>
</dbReference>
<dbReference type="Gene3D" id="3.40.50.2300">
    <property type="match status" value="1"/>
</dbReference>
<dbReference type="Pfam" id="PF03466">
    <property type="entry name" value="LysR_substrate"/>
    <property type="match status" value="1"/>
</dbReference>
<dbReference type="GO" id="GO:0000160">
    <property type="term" value="P:phosphorelay signal transduction system"/>
    <property type="evidence" value="ECO:0007669"/>
    <property type="project" value="InterPro"/>
</dbReference>
<evidence type="ECO:0000313" key="5">
    <source>
        <dbReference type="EMBL" id="GCE16091.1"/>
    </source>
</evidence>
<gene>
    <name evidence="5" type="ORF">KTT_59500</name>
</gene>
<feature type="coiled-coil region" evidence="3">
    <location>
        <begin position="126"/>
        <end position="160"/>
    </location>
</feature>
<name>A0A402AAX6_9CHLR</name>